<dbReference type="InterPro" id="IPR029058">
    <property type="entry name" value="AB_hydrolase_fold"/>
</dbReference>
<organism evidence="2 3">
    <name type="scientific">Pseudomonas entomophila (strain L48)</name>
    <dbReference type="NCBI Taxonomy" id="384676"/>
    <lineage>
        <taxon>Bacteria</taxon>
        <taxon>Pseudomonadati</taxon>
        <taxon>Pseudomonadota</taxon>
        <taxon>Gammaproteobacteria</taxon>
        <taxon>Pseudomonadales</taxon>
        <taxon>Pseudomonadaceae</taxon>
        <taxon>Pseudomonas</taxon>
    </lineage>
</organism>
<dbReference type="InterPro" id="IPR022742">
    <property type="entry name" value="Hydrolase_4"/>
</dbReference>
<dbReference type="Proteomes" id="UP000000658">
    <property type="component" value="Chromosome"/>
</dbReference>
<sequence length="327" mass="37297">MTARPEYRRSILASVWMYPMPAAFQPDSLRASLSPLTERQSLPAQGRDYQRFYGLDLPVASWLGRFQAAGFDLVGQVWLPEQPVATLFLLHGYYDHMGLYRHVIDWALGQHYAVISCDLPGHGLSSGERASIEDFDIYQQTLGALFEQARQLDLPRPWHLCGQSTGGAIVVDHLLHCDGRSPADGEVILLAPLVRPRAWHWSKLSYCVLRHFVNGIERRFSENTNDPAFLPFLEADPLQPRRLPTAWVGALLKWVRRIEEAPRSTRRLLIVQGEADGTVDWPYNLKVLKAKFSEPQILMLPEARHHLANELPGIRQRYFDFIGQRLG</sequence>
<dbReference type="ESTHER" id="psee4-q1i3a7">
    <property type="family name" value="Monoglyceridelipase_lysophospholip"/>
</dbReference>
<dbReference type="HOGENOM" id="CLU_026209_6_0_6"/>
<reference evidence="2 3" key="1">
    <citation type="journal article" date="2006" name="Nat. Biotechnol.">
        <title>Complete genome sequence of the entomopathogenic and metabolically versatile soil bacterium Pseudomonas entomophila.</title>
        <authorList>
            <person name="Vodovar N."/>
            <person name="Vallenet D."/>
            <person name="Cruveiller S."/>
            <person name="Rouy Z."/>
            <person name="Barbe V."/>
            <person name="Acosta C."/>
            <person name="Cattolico L."/>
            <person name="Jubin C."/>
            <person name="Lajus A."/>
            <person name="Segurens B."/>
            <person name="Vacherie B."/>
            <person name="Wincker P."/>
            <person name="Weissenbach J."/>
            <person name="Lemaitre B."/>
            <person name="Medigue C."/>
            <person name="Boccard F."/>
        </authorList>
    </citation>
    <scope>NUCLEOTIDE SEQUENCE [LARGE SCALE GENOMIC DNA]</scope>
    <source>
        <strain evidence="2 3">L48</strain>
    </source>
</reference>
<dbReference type="InterPro" id="IPR051044">
    <property type="entry name" value="MAG_DAG_Lipase"/>
</dbReference>
<gene>
    <name evidence="2" type="ordered locus">PSEEN5254</name>
</gene>
<evidence type="ECO:0000313" key="3">
    <source>
        <dbReference type="Proteomes" id="UP000000658"/>
    </source>
</evidence>
<dbReference type="SUPFAM" id="SSF53474">
    <property type="entry name" value="alpha/beta-Hydrolases"/>
    <property type="match status" value="1"/>
</dbReference>
<dbReference type="eggNOG" id="COG2267">
    <property type="taxonomic scope" value="Bacteria"/>
</dbReference>
<dbReference type="PANTHER" id="PTHR11614">
    <property type="entry name" value="PHOSPHOLIPASE-RELATED"/>
    <property type="match status" value="1"/>
</dbReference>
<proteinExistence type="predicted"/>
<evidence type="ECO:0000313" key="2">
    <source>
        <dbReference type="EMBL" id="CAK17879.1"/>
    </source>
</evidence>
<dbReference type="AlphaFoldDB" id="Q1I3A7"/>
<dbReference type="Gene3D" id="3.40.50.1820">
    <property type="entry name" value="alpha/beta hydrolase"/>
    <property type="match status" value="1"/>
</dbReference>
<accession>Q1I3A7</accession>
<dbReference type="Pfam" id="PF12146">
    <property type="entry name" value="Hydrolase_4"/>
    <property type="match status" value="1"/>
</dbReference>
<evidence type="ECO:0000259" key="1">
    <source>
        <dbReference type="Pfam" id="PF12146"/>
    </source>
</evidence>
<feature type="domain" description="Serine aminopeptidase S33" evidence="1">
    <location>
        <begin position="82"/>
        <end position="311"/>
    </location>
</feature>
<protein>
    <submittedName>
        <fullName evidence="2">Putative lipase</fullName>
    </submittedName>
</protein>
<dbReference type="EMBL" id="CT573326">
    <property type="protein sequence ID" value="CAK17879.1"/>
    <property type="molecule type" value="Genomic_DNA"/>
</dbReference>
<dbReference type="STRING" id="384676.PSEEN5254"/>
<dbReference type="KEGG" id="pen:PSEEN5254"/>
<name>Q1I3A7_PSEE4</name>